<evidence type="ECO:0000313" key="1">
    <source>
        <dbReference type="EMBL" id="MFD3276912.1"/>
    </source>
</evidence>
<dbReference type="EMBL" id="JBBKYA010000006">
    <property type="protein sequence ID" value="MFD3276912.1"/>
    <property type="molecule type" value="Genomic_DNA"/>
</dbReference>
<protein>
    <submittedName>
        <fullName evidence="1">DUF393 domain-containing protein</fullName>
    </submittedName>
</protein>
<gene>
    <name evidence="1" type="ORF">SKC38_11795</name>
</gene>
<organism evidence="1 2">
    <name type="scientific">Aquirufa echingensis</name>
    <dbReference type="NCBI Taxonomy" id="3096516"/>
    <lineage>
        <taxon>Bacteria</taxon>
        <taxon>Pseudomonadati</taxon>
        <taxon>Bacteroidota</taxon>
        <taxon>Cytophagia</taxon>
        <taxon>Cytophagales</taxon>
        <taxon>Flectobacillaceae</taxon>
        <taxon>Aquirufa</taxon>
    </lineage>
</organism>
<keyword evidence="2" id="KW-1185">Reference proteome</keyword>
<name>A0ABW6D4J8_9BACT</name>
<proteinExistence type="predicted"/>
<dbReference type="Proteomes" id="UP001598114">
    <property type="component" value="Unassembled WGS sequence"/>
</dbReference>
<dbReference type="InterPro" id="IPR007263">
    <property type="entry name" value="DCC1-like"/>
</dbReference>
<evidence type="ECO:0000313" key="2">
    <source>
        <dbReference type="Proteomes" id="UP001598114"/>
    </source>
</evidence>
<sequence length="115" mass="13246">MLVIIDGDCSFCRWASNLLRRLCKPGLEIVPLEGISEEVLMRWSTNPLWSIDSIKVVSAERLYIKSQAVAEVLRTARWYAQPLRLIFLLPDALLDRGYDWVARNRNNGNECNLPE</sequence>
<accession>A0ABW6D4J8</accession>
<dbReference type="Pfam" id="PF04134">
    <property type="entry name" value="DCC1-like"/>
    <property type="match status" value="1"/>
</dbReference>
<dbReference type="RefSeq" id="WP_377977346.1">
    <property type="nucleotide sequence ID" value="NZ_JBBKYA010000006.1"/>
</dbReference>
<reference evidence="1 2" key="1">
    <citation type="submission" date="2024-03" db="EMBL/GenBank/DDBJ databases">
        <title>Aquirufa genome sequencing.</title>
        <authorList>
            <person name="Pitt A."/>
            <person name="Hahn M.W."/>
        </authorList>
    </citation>
    <scope>NUCLEOTIDE SEQUENCE [LARGE SCALE GENOMIC DNA]</scope>
    <source>
        <strain evidence="1 2">PLAD-142S6K</strain>
    </source>
</reference>
<comment type="caution">
    <text evidence="1">The sequence shown here is derived from an EMBL/GenBank/DDBJ whole genome shotgun (WGS) entry which is preliminary data.</text>
</comment>